<evidence type="ECO:0000256" key="1">
    <source>
        <dbReference type="ARBA" id="ARBA00001933"/>
    </source>
</evidence>
<keyword evidence="8 9" id="KW-0368">Histidine biosynthesis</keyword>
<dbReference type="InterPro" id="IPR015424">
    <property type="entry name" value="PyrdxlP-dep_Trfase"/>
</dbReference>
<dbReference type="InterPro" id="IPR004839">
    <property type="entry name" value="Aminotransferase_I/II_large"/>
</dbReference>
<evidence type="ECO:0000256" key="9">
    <source>
        <dbReference type="HAMAP-Rule" id="MF_01023"/>
    </source>
</evidence>
<comment type="catalytic activity">
    <reaction evidence="9">
        <text>L-histidinol phosphate + 2-oxoglutarate = 3-(imidazol-4-yl)-2-oxopropyl phosphate + L-glutamate</text>
        <dbReference type="Rhea" id="RHEA:23744"/>
        <dbReference type="ChEBI" id="CHEBI:16810"/>
        <dbReference type="ChEBI" id="CHEBI:29985"/>
        <dbReference type="ChEBI" id="CHEBI:57766"/>
        <dbReference type="ChEBI" id="CHEBI:57980"/>
        <dbReference type="EC" id="2.6.1.9"/>
    </reaction>
</comment>
<dbReference type="EC" id="2.6.1.9" evidence="9"/>
<feature type="domain" description="Aminotransferase class I/classII large" evidence="10">
    <location>
        <begin position="25"/>
        <end position="346"/>
    </location>
</feature>
<keyword evidence="5 9" id="KW-0028">Amino-acid biosynthesis</keyword>
<dbReference type="Gene3D" id="3.90.1150.10">
    <property type="entry name" value="Aspartate Aminotransferase, domain 1"/>
    <property type="match status" value="1"/>
</dbReference>
<dbReference type="GO" id="GO:0000105">
    <property type="term" value="P:L-histidine biosynthetic process"/>
    <property type="evidence" value="ECO:0007669"/>
    <property type="project" value="UniProtKB-UniRule"/>
</dbReference>
<keyword evidence="4 9" id="KW-0032">Aminotransferase</keyword>
<comment type="pathway">
    <text evidence="9">Amino-acid biosynthesis; L-histidine biosynthesis; L-histidine from 5-phospho-alpha-D-ribose 1-diphosphate: step 7/9.</text>
</comment>
<evidence type="ECO:0000256" key="2">
    <source>
        <dbReference type="ARBA" id="ARBA00007970"/>
    </source>
</evidence>
<organism evidence="11 12">
    <name type="scientific">Virgibacillus indicus</name>
    <dbReference type="NCBI Taxonomy" id="2024554"/>
    <lineage>
        <taxon>Bacteria</taxon>
        <taxon>Bacillati</taxon>
        <taxon>Bacillota</taxon>
        <taxon>Bacilli</taxon>
        <taxon>Bacillales</taxon>
        <taxon>Bacillaceae</taxon>
        <taxon>Virgibacillus</taxon>
    </lineage>
</organism>
<dbReference type="OrthoDB" id="9813612at2"/>
<sequence length="357" mass="40613">MSKFWSEMVKRCEPYVPGEQLDQQNILKLNTNENPYPPSPIAIEAIKEELDRKLNLYPSPTVDQLRNEAAKYYGLSKENIFAGNGSDEVLAFSFMAFFEPGRKIRFPMISYSFYPVYAKLFNIPYEEIELNRDFSLPAEAFFQSEGGVIFPNPNAPTSVYLELDAIKDIAENNPGQIVIIDEAYIDFASISAISLTKTYDNVLVVQTMSKSRSLAGLRVGFAIGNPDLIEALYRIKDSFNSYTIDRLAIAGATAAMKDIEYFNHTTQKIVQTREWAAAEMKKRGFHVLPSATNFIFACHYSKNAADLYTGLKRENVLVRYFNKSEIDNFLRITIGTDEDMKLFFEKLDSLIRKASTR</sequence>
<name>A0A265NC01_9BACI</name>
<evidence type="ECO:0000259" key="10">
    <source>
        <dbReference type="Pfam" id="PF00155"/>
    </source>
</evidence>
<evidence type="ECO:0000256" key="5">
    <source>
        <dbReference type="ARBA" id="ARBA00022605"/>
    </source>
</evidence>
<evidence type="ECO:0000313" key="12">
    <source>
        <dbReference type="Proteomes" id="UP000216498"/>
    </source>
</evidence>
<dbReference type="GO" id="GO:0030170">
    <property type="term" value="F:pyridoxal phosphate binding"/>
    <property type="evidence" value="ECO:0007669"/>
    <property type="project" value="InterPro"/>
</dbReference>
<dbReference type="Proteomes" id="UP000216498">
    <property type="component" value="Unassembled WGS sequence"/>
</dbReference>
<dbReference type="InterPro" id="IPR001917">
    <property type="entry name" value="Aminotrans_II_pyridoxalP_BS"/>
</dbReference>
<comment type="caution">
    <text evidence="11">The sequence shown here is derived from an EMBL/GenBank/DDBJ whole genome shotgun (WGS) entry which is preliminary data.</text>
</comment>
<dbReference type="UniPathway" id="UPA00031">
    <property type="reaction ID" value="UER00012"/>
</dbReference>
<evidence type="ECO:0000256" key="4">
    <source>
        <dbReference type="ARBA" id="ARBA00022576"/>
    </source>
</evidence>
<dbReference type="Pfam" id="PF00155">
    <property type="entry name" value="Aminotran_1_2"/>
    <property type="match status" value="1"/>
</dbReference>
<dbReference type="EMBL" id="NPMS01000003">
    <property type="protein sequence ID" value="OZU88989.1"/>
    <property type="molecule type" value="Genomic_DNA"/>
</dbReference>
<dbReference type="PANTHER" id="PTHR42885">
    <property type="entry name" value="HISTIDINOL-PHOSPHATE AMINOTRANSFERASE-RELATED"/>
    <property type="match status" value="1"/>
</dbReference>
<dbReference type="InterPro" id="IPR005861">
    <property type="entry name" value="HisP_aminotrans"/>
</dbReference>
<dbReference type="PROSITE" id="PS00599">
    <property type="entry name" value="AA_TRANSFER_CLASS_2"/>
    <property type="match status" value="1"/>
</dbReference>
<dbReference type="InterPro" id="IPR015421">
    <property type="entry name" value="PyrdxlP-dep_Trfase_major"/>
</dbReference>
<keyword evidence="6 9" id="KW-0808">Transferase</keyword>
<feature type="modified residue" description="N6-(pyridoxal phosphate)lysine" evidence="9">
    <location>
        <position position="210"/>
    </location>
</feature>
<dbReference type="SUPFAM" id="SSF53383">
    <property type="entry name" value="PLP-dependent transferases"/>
    <property type="match status" value="1"/>
</dbReference>
<dbReference type="NCBIfam" id="TIGR01141">
    <property type="entry name" value="hisC"/>
    <property type="match status" value="1"/>
</dbReference>
<dbReference type="AlphaFoldDB" id="A0A265NC01"/>
<evidence type="ECO:0000313" key="11">
    <source>
        <dbReference type="EMBL" id="OZU88989.1"/>
    </source>
</evidence>
<dbReference type="PANTHER" id="PTHR42885:SF2">
    <property type="entry name" value="HISTIDINOL-PHOSPHATE AMINOTRANSFERASE"/>
    <property type="match status" value="1"/>
</dbReference>
<dbReference type="GO" id="GO:0004400">
    <property type="term" value="F:histidinol-phosphate transaminase activity"/>
    <property type="evidence" value="ECO:0007669"/>
    <property type="project" value="UniProtKB-UniRule"/>
</dbReference>
<dbReference type="HAMAP" id="MF_01023">
    <property type="entry name" value="HisC_aminotrans_2"/>
    <property type="match status" value="1"/>
</dbReference>
<evidence type="ECO:0000256" key="7">
    <source>
        <dbReference type="ARBA" id="ARBA00022898"/>
    </source>
</evidence>
<accession>A0A265NC01</accession>
<protein>
    <recommendedName>
        <fullName evidence="9">Histidinol-phosphate aminotransferase</fullName>
        <ecNumber evidence="9">2.6.1.9</ecNumber>
    </recommendedName>
    <alternativeName>
        <fullName evidence="9">Imidazole acetol-phosphate transaminase</fullName>
    </alternativeName>
</protein>
<comment type="cofactor">
    <cofactor evidence="1 9">
        <name>pyridoxal 5'-phosphate</name>
        <dbReference type="ChEBI" id="CHEBI:597326"/>
    </cofactor>
</comment>
<evidence type="ECO:0000256" key="6">
    <source>
        <dbReference type="ARBA" id="ARBA00022679"/>
    </source>
</evidence>
<gene>
    <name evidence="9" type="primary">hisC</name>
    <name evidence="11" type="ORF">CIL03_08185</name>
</gene>
<comment type="similarity">
    <text evidence="2 9">Belongs to the class-II pyridoxal-phosphate-dependent aminotransferase family. Histidinol-phosphate aminotransferase subfamily.</text>
</comment>
<dbReference type="RefSeq" id="WP_094885348.1">
    <property type="nucleotide sequence ID" value="NZ_NPMS01000003.1"/>
</dbReference>
<evidence type="ECO:0000256" key="8">
    <source>
        <dbReference type="ARBA" id="ARBA00023102"/>
    </source>
</evidence>
<proteinExistence type="inferred from homology"/>
<keyword evidence="12" id="KW-1185">Reference proteome</keyword>
<dbReference type="InterPro" id="IPR015422">
    <property type="entry name" value="PyrdxlP-dep_Trfase_small"/>
</dbReference>
<keyword evidence="7 9" id="KW-0663">Pyridoxal phosphate</keyword>
<evidence type="ECO:0000256" key="3">
    <source>
        <dbReference type="ARBA" id="ARBA00011738"/>
    </source>
</evidence>
<dbReference type="Gene3D" id="3.40.640.10">
    <property type="entry name" value="Type I PLP-dependent aspartate aminotransferase-like (Major domain)"/>
    <property type="match status" value="1"/>
</dbReference>
<dbReference type="CDD" id="cd00609">
    <property type="entry name" value="AAT_like"/>
    <property type="match status" value="1"/>
</dbReference>
<reference evidence="11 12" key="1">
    <citation type="submission" date="2017-08" db="EMBL/GenBank/DDBJ databases">
        <title>Virgibacillus indicus sp. nov. and Virgibacillus profoundi sp. nov, two moderately halophilic bacteria isolated from marine sediment by using the Microfluidic Streak Plate.</title>
        <authorList>
            <person name="Xu B."/>
            <person name="Hu B."/>
            <person name="Wang J."/>
            <person name="Zhu Y."/>
            <person name="Huang L."/>
            <person name="Du W."/>
            <person name="Huang Y."/>
        </authorList>
    </citation>
    <scope>NUCLEOTIDE SEQUENCE [LARGE SCALE GENOMIC DNA]</scope>
    <source>
        <strain evidence="11 12">IO3-P2-C2</strain>
    </source>
</reference>
<comment type="subunit">
    <text evidence="3 9">Homodimer.</text>
</comment>